<dbReference type="InterPro" id="IPR018599">
    <property type="entry name" value="DUF2026"/>
</dbReference>
<gene>
    <name evidence="1" type="ORF">QYQ93_14260</name>
</gene>
<evidence type="ECO:0000313" key="1">
    <source>
        <dbReference type="EMBL" id="WWA74017.1"/>
    </source>
</evidence>
<dbReference type="EMBL" id="CP129946">
    <property type="protein sequence ID" value="WWA74017.1"/>
    <property type="molecule type" value="Genomic_DNA"/>
</dbReference>
<dbReference type="Proteomes" id="UP001347174">
    <property type="component" value="Chromosome"/>
</dbReference>
<organism evidence="1 2">
    <name type="scientific">Pseudomonas khavaziana</name>
    <dbReference type="NCBI Taxonomy" id="2842351"/>
    <lineage>
        <taxon>Bacteria</taxon>
        <taxon>Pseudomonadati</taxon>
        <taxon>Pseudomonadota</taxon>
        <taxon>Gammaproteobacteria</taxon>
        <taxon>Pseudomonadales</taxon>
        <taxon>Pseudomonadaceae</taxon>
        <taxon>Pseudomonas</taxon>
    </lineage>
</organism>
<sequence length="214" mass="23988">MSKKLPELLPLLDYLRIHRVIRSVLDSCQADTAHACWYFSMAGAAILRQHYRREAHPLAGAMCLMTDGEDSKVMCFATIEDGEAYSSPSAFHAMVACDGYLIDFMSPIFPETAKSSHHAFTPPAKSFQRKFDTMNPSPMELEQAGDFFFDPNPVLTDNLVRKVLESQFLSDVIQGCCDWYRRPPKTIPPTITVGDEKGQMTTVKLKDVSVVGSW</sequence>
<dbReference type="RefSeq" id="WP_338474839.1">
    <property type="nucleotide sequence ID" value="NZ_CP129946.1"/>
</dbReference>
<dbReference type="InterPro" id="IPR023107">
    <property type="entry name" value="Atu2299-like_dom_sf"/>
</dbReference>
<dbReference type="SUPFAM" id="SSF54001">
    <property type="entry name" value="Cysteine proteinases"/>
    <property type="match status" value="1"/>
</dbReference>
<keyword evidence="2" id="KW-1185">Reference proteome</keyword>
<dbReference type="InterPro" id="IPR038765">
    <property type="entry name" value="Papain-like_cys_pep_sf"/>
</dbReference>
<reference evidence="1 2" key="1">
    <citation type="submission" date="2023-07" db="EMBL/GenBank/DDBJ databases">
        <title>Plant endophyte Pseudomonas khavaziana can be used to control wheat stem rot.</title>
        <authorList>
            <person name="Guo S."/>
            <person name="Shen X."/>
        </authorList>
    </citation>
    <scope>NUCLEOTIDE SEQUENCE [LARGE SCALE GENOMIC DNA]</scope>
    <source>
        <strain evidence="1 2">SR9</strain>
    </source>
</reference>
<accession>A0ABZ2D6T8</accession>
<dbReference type="Gene3D" id="3.10.550.10">
    <property type="entry name" value="Hypothetical protein Atu2299"/>
    <property type="match status" value="1"/>
</dbReference>
<evidence type="ECO:0000313" key="2">
    <source>
        <dbReference type="Proteomes" id="UP001347174"/>
    </source>
</evidence>
<dbReference type="Pfam" id="PF09641">
    <property type="entry name" value="DUF2026"/>
    <property type="match status" value="1"/>
</dbReference>
<protein>
    <submittedName>
        <fullName evidence="1">DUF2026 family protein</fullName>
    </submittedName>
</protein>
<proteinExistence type="predicted"/>
<name>A0ABZ2D6T8_9PSED</name>